<dbReference type="PANTHER" id="PTHR46880:SF5">
    <property type="entry name" value="DUF4371 DOMAIN-CONTAINING PROTEIN"/>
    <property type="match status" value="1"/>
</dbReference>
<reference evidence="1" key="1">
    <citation type="submission" date="2021-02" db="EMBL/GenBank/DDBJ databases">
        <authorList>
            <person name="Nowell W R."/>
        </authorList>
    </citation>
    <scope>NUCLEOTIDE SEQUENCE</scope>
</reference>
<organism evidence="1 2">
    <name type="scientific">Rotaria magnacalcarata</name>
    <dbReference type="NCBI Taxonomy" id="392030"/>
    <lineage>
        <taxon>Eukaryota</taxon>
        <taxon>Metazoa</taxon>
        <taxon>Spiralia</taxon>
        <taxon>Gnathifera</taxon>
        <taxon>Rotifera</taxon>
        <taxon>Eurotatoria</taxon>
        <taxon>Bdelloidea</taxon>
        <taxon>Philodinida</taxon>
        <taxon>Philodinidae</taxon>
        <taxon>Rotaria</taxon>
    </lineage>
</organism>
<dbReference type="SUPFAM" id="SSF53098">
    <property type="entry name" value="Ribonuclease H-like"/>
    <property type="match status" value="1"/>
</dbReference>
<evidence type="ECO:0000313" key="2">
    <source>
        <dbReference type="Proteomes" id="UP000663842"/>
    </source>
</evidence>
<name>A0A820JTU8_9BILA</name>
<comment type="caution">
    <text evidence="1">The sequence shown here is derived from an EMBL/GenBank/DDBJ whole genome shotgun (WGS) entry which is preliminary data.</text>
</comment>
<evidence type="ECO:0000313" key="1">
    <source>
        <dbReference type="EMBL" id="CAF4332941.1"/>
    </source>
</evidence>
<protein>
    <submittedName>
        <fullName evidence="1">Uncharacterized protein</fullName>
    </submittedName>
</protein>
<accession>A0A820JTU8</accession>
<dbReference type="InterPro" id="IPR012337">
    <property type="entry name" value="RNaseH-like_sf"/>
</dbReference>
<dbReference type="PANTHER" id="PTHR46880">
    <property type="entry name" value="RAS-ASSOCIATING DOMAIN-CONTAINING PROTEIN"/>
    <property type="match status" value="1"/>
</dbReference>
<gene>
    <name evidence="1" type="ORF">UXM345_LOCUS35101</name>
</gene>
<proteinExistence type="predicted"/>
<dbReference type="Proteomes" id="UP000663842">
    <property type="component" value="Unassembled WGS sequence"/>
</dbReference>
<dbReference type="AlphaFoldDB" id="A0A820JTU8"/>
<feature type="non-terminal residue" evidence="1">
    <location>
        <position position="1"/>
    </location>
</feature>
<sequence length="285" mass="32526">MDLQQKHIDLTKIRFVAFDGAAVFSGIRNGIAANFRAVFNLVILFIRYRTHALQLAVISVADGIPDICKSLSTLKSLFYFINRSSVRLTLFEDVQDIFISKHIKLIQPGDTHWLSNSLAIRSIVHSYQSLLVTLENMYNENNEDSAKALGLYNVLSNQATAFILHTLQSILDILAVLSKSIQTKAADFKRLQYVISSTILRFEELKDYSSIDYVNILETIQKLLLVSSTIRNSSSSISNVQLNIARFEQSTLKLLNYFMIFDMENINDNKDYGDKEMYTIQQHYS</sequence>
<dbReference type="EMBL" id="CAJOBF010013756">
    <property type="protein sequence ID" value="CAF4332941.1"/>
    <property type="molecule type" value="Genomic_DNA"/>
</dbReference>